<dbReference type="Proteomes" id="UP000735302">
    <property type="component" value="Unassembled WGS sequence"/>
</dbReference>
<sequence>MKLYPLFLQSLLAQCQFAIEYNRGPFAWPGLAIAMARGVLIFCWDIHTGNEVVVSGASVACIASQSRVNSRRLVLSYGDFINQTITAVQSREHYDKWGIPWGVIEQFEVNSTTGRGC</sequence>
<accession>A0AAV3YSY8</accession>
<protein>
    <submittedName>
        <fullName evidence="1">Uncharacterized protein</fullName>
    </submittedName>
</protein>
<reference evidence="1 2" key="1">
    <citation type="journal article" date="2021" name="Elife">
        <title>Chloroplast acquisition without the gene transfer in kleptoplastic sea slugs, Plakobranchus ocellatus.</title>
        <authorList>
            <person name="Maeda T."/>
            <person name="Takahashi S."/>
            <person name="Yoshida T."/>
            <person name="Shimamura S."/>
            <person name="Takaki Y."/>
            <person name="Nagai Y."/>
            <person name="Toyoda A."/>
            <person name="Suzuki Y."/>
            <person name="Arimoto A."/>
            <person name="Ishii H."/>
            <person name="Satoh N."/>
            <person name="Nishiyama T."/>
            <person name="Hasebe M."/>
            <person name="Maruyama T."/>
            <person name="Minagawa J."/>
            <person name="Obokata J."/>
            <person name="Shigenobu S."/>
        </authorList>
    </citation>
    <scope>NUCLEOTIDE SEQUENCE [LARGE SCALE GENOMIC DNA]</scope>
</reference>
<evidence type="ECO:0000313" key="1">
    <source>
        <dbReference type="EMBL" id="GFN85482.1"/>
    </source>
</evidence>
<comment type="caution">
    <text evidence="1">The sequence shown here is derived from an EMBL/GenBank/DDBJ whole genome shotgun (WGS) entry which is preliminary data.</text>
</comment>
<keyword evidence="2" id="KW-1185">Reference proteome</keyword>
<proteinExistence type="predicted"/>
<evidence type="ECO:0000313" key="2">
    <source>
        <dbReference type="Proteomes" id="UP000735302"/>
    </source>
</evidence>
<dbReference type="AlphaFoldDB" id="A0AAV3YSY8"/>
<name>A0AAV3YSY8_9GAST</name>
<dbReference type="EMBL" id="BLXT01001415">
    <property type="protein sequence ID" value="GFN85482.1"/>
    <property type="molecule type" value="Genomic_DNA"/>
</dbReference>
<organism evidence="1 2">
    <name type="scientific">Plakobranchus ocellatus</name>
    <dbReference type="NCBI Taxonomy" id="259542"/>
    <lineage>
        <taxon>Eukaryota</taxon>
        <taxon>Metazoa</taxon>
        <taxon>Spiralia</taxon>
        <taxon>Lophotrochozoa</taxon>
        <taxon>Mollusca</taxon>
        <taxon>Gastropoda</taxon>
        <taxon>Heterobranchia</taxon>
        <taxon>Euthyneura</taxon>
        <taxon>Panpulmonata</taxon>
        <taxon>Sacoglossa</taxon>
        <taxon>Placobranchoidea</taxon>
        <taxon>Plakobranchidae</taxon>
        <taxon>Plakobranchus</taxon>
    </lineage>
</organism>
<gene>
    <name evidence="1" type="ORF">PoB_001198800</name>
</gene>